<evidence type="ECO:0000313" key="2">
    <source>
        <dbReference type="Proteomes" id="UP001177021"/>
    </source>
</evidence>
<accession>A0ACB0LY56</accession>
<dbReference type="EMBL" id="CASHSV030000716">
    <property type="protein sequence ID" value="CAJ2673169.1"/>
    <property type="molecule type" value="Genomic_DNA"/>
</dbReference>
<organism evidence="1 2">
    <name type="scientific">Trifolium pratense</name>
    <name type="common">Red clover</name>
    <dbReference type="NCBI Taxonomy" id="57577"/>
    <lineage>
        <taxon>Eukaryota</taxon>
        <taxon>Viridiplantae</taxon>
        <taxon>Streptophyta</taxon>
        <taxon>Embryophyta</taxon>
        <taxon>Tracheophyta</taxon>
        <taxon>Spermatophyta</taxon>
        <taxon>Magnoliopsida</taxon>
        <taxon>eudicotyledons</taxon>
        <taxon>Gunneridae</taxon>
        <taxon>Pentapetalae</taxon>
        <taxon>rosids</taxon>
        <taxon>fabids</taxon>
        <taxon>Fabales</taxon>
        <taxon>Fabaceae</taxon>
        <taxon>Papilionoideae</taxon>
        <taxon>50 kb inversion clade</taxon>
        <taxon>NPAAA clade</taxon>
        <taxon>Hologalegina</taxon>
        <taxon>IRL clade</taxon>
        <taxon>Trifolieae</taxon>
        <taxon>Trifolium</taxon>
    </lineage>
</organism>
<comment type="caution">
    <text evidence="1">The sequence shown here is derived from an EMBL/GenBank/DDBJ whole genome shotgun (WGS) entry which is preliminary data.</text>
</comment>
<protein>
    <submittedName>
        <fullName evidence="1">Uncharacterized protein</fullName>
    </submittedName>
</protein>
<dbReference type="Proteomes" id="UP001177021">
    <property type="component" value="Unassembled WGS sequence"/>
</dbReference>
<evidence type="ECO:0000313" key="1">
    <source>
        <dbReference type="EMBL" id="CAJ2673169.1"/>
    </source>
</evidence>
<reference evidence="1" key="1">
    <citation type="submission" date="2023-10" db="EMBL/GenBank/DDBJ databases">
        <authorList>
            <person name="Rodriguez Cubillos JULIANA M."/>
            <person name="De Vega J."/>
        </authorList>
    </citation>
    <scope>NUCLEOTIDE SEQUENCE</scope>
</reference>
<sequence length="83" mass="9729">MSITCAFGYLLIIYFADSKNFCRALGAYNKLQRARKQKKVEWFFPTIFLDSKPFQKDEVKNVQERCGNMILEHIEVSADNDMN</sequence>
<keyword evidence="2" id="KW-1185">Reference proteome</keyword>
<gene>
    <name evidence="1" type="ORF">MILVUS5_LOCUS36685</name>
</gene>
<name>A0ACB0LY56_TRIPR</name>
<proteinExistence type="predicted"/>